<keyword evidence="3" id="KW-1185">Reference proteome</keyword>
<dbReference type="Gene3D" id="3.90.228.10">
    <property type="match status" value="1"/>
</dbReference>
<dbReference type="AlphaFoldDB" id="A0A8J2SCK6"/>
<feature type="region of interest" description="Disordered" evidence="1">
    <location>
        <begin position="19"/>
        <end position="89"/>
    </location>
</feature>
<comment type="caution">
    <text evidence="2">The sequence shown here is derived from an EMBL/GenBank/DDBJ whole genome shotgun (WGS) entry which is preliminary data.</text>
</comment>
<evidence type="ECO:0000313" key="2">
    <source>
        <dbReference type="EMBL" id="CAH0369088.1"/>
    </source>
</evidence>
<evidence type="ECO:0000313" key="3">
    <source>
        <dbReference type="Proteomes" id="UP000789595"/>
    </source>
</evidence>
<protein>
    <submittedName>
        <fullName evidence="2">Uncharacterized protein</fullName>
    </submittedName>
</protein>
<dbReference type="OrthoDB" id="10027809at2759"/>
<accession>A0A8J2SCK6</accession>
<feature type="compositionally biased region" description="Low complexity" evidence="1">
    <location>
        <begin position="63"/>
        <end position="79"/>
    </location>
</feature>
<dbReference type="EMBL" id="CAKKNE010000002">
    <property type="protein sequence ID" value="CAH0369088.1"/>
    <property type="molecule type" value="Genomic_DNA"/>
</dbReference>
<evidence type="ECO:0000256" key="1">
    <source>
        <dbReference type="SAM" id="MobiDB-lite"/>
    </source>
</evidence>
<dbReference type="Proteomes" id="UP000789595">
    <property type="component" value="Unassembled WGS sequence"/>
</dbReference>
<gene>
    <name evidence="2" type="ORF">PECAL_2P21960</name>
</gene>
<proteinExistence type="predicted"/>
<organism evidence="2 3">
    <name type="scientific">Pelagomonas calceolata</name>
    <dbReference type="NCBI Taxonomy" id="35677"/>
    <lineage>
        <taxon>Eukaryota</taxon>
        <taxon>Sar</taxon>
        <taxon>Stramenopiles</taxon>
        <taxon>Ochrophyta</taxon>
        <taxon>Pelagophyceae</taxon>
        <taxon>Pelagomonadales</taxon>
        <taxon>Pelagomonadaceae</taxon>
        <taxon>Pelagomonas</taxon>
    </lineage>
</organism>
<sequence length="138" mass="14775">MADPSIFVTYHDAQAYPEYRIRFTQSNPAQGHPQAGQKRPAGYKPNLLEGVEDVKPRASSIDAQPQQQPQQQQPQRVAPAPVPQPVAQPVAQRQQFMVQIPAGVAPGAVMTVRAPDGRLLQVQVPAGAVPGSTIQVAA</sequence>
<name>A0A8J2SCK6_9STRA</name>
<reference evidence="2" key="1">
    <citation type="submission" date="2021-11" db="EMBL/GenBank/DDBJ databases">
        <authorList>
            <consortium name="Genoscope - CEA"/>
            <person name="William W."/>
        </authorList>
    </citation>
    <scope>NUCLEOTIDE SEQUENCE</scope>
</reference>